<keyword evidence="1" id="KW-0472">Membrane</keyword>
<keyword evidence="1" id="KW-1133">Transmembrane helix</keyword>
<name>A0ABR6VDJ2_9PSED</name>
<gene>
    <name evidence="2" type="ORF">HU747_23120</name>
</gene>
<protein>
    <submittedName>
        <fullName evidence="2">Uncharacterized protein</fullName>
    </submittedName>
</protein>
<evidence type="ECO:0000313" key="3">
    <source>
        <dbReference type="Proteomes" id="UP000628086"/>
    </source>
</evidence>
<keyword evidence="1" id="KW-0812">Transmembrane</keyword>
<organism evidence="2 3">
    <name type="scientific">Pseudomonas taiwanensis</name>
    <dbReference type="NCBI Taxonomy" id="470150"/>
    <lineage>
        <taxon>Bacteria</taxon>
        <taxon>Pseudomonadati</taxon>
        <taxon>Pseudomonadota</taxon>
        <taxon>Gammaproteobacteria</taxon>
        <taxon>Pseudomonadales</taxon>
        <taxon>Pseudomonadaceae</taxon>
        <taxon>Pseudomonas</taxon>
    </lineage>
</organism>
<evidence type="ECO:0000256" key="1">
    <source>
        <dbReference type="SAM" id="Phobius"/>
    </source>
</evidence>
<feature type="transmembrane region" description="Helical" evidence="1">
    <location>
        <begin position="488"/>
        <end position="509"/>
    </location>
</feature>
<dbReference type="Proteomes" id="UP000628086">
    <property type="component" value="Unassembled WGS sequence"/>
</dbReference>
<evidence type="ECO:0000313" key="2">
    <source>
        <dbReference type="EMBL" id="MBC3478479.1"/>
    </source>
</evidence>
<comment type="caution">
    <text evidence="2">The sequence shown here is derived from an EMBL/GenBank/DDBJ whole genome shotgun (WGS) entry which is preliminary data.</text>
</comment>
<dbReference type="RefSeq" id="WP_023382595.1">
    <property type="nucleotide sequence ID" value="NZ_JABWRR010000024.1"/>
</dbReference>
<dbReference type="EMBL" id="JABWRS010000024">
    <property type="protein sequence ID" value="MBC3478479.1"/>
    <property type="molecule type" value="Genomic_DNA"/>
</dbReference>
<accession>A0ABR6VDJ2</accession>
<reference evidence="2 3" key="1">
    <citation type="journal article" date="2020" name="Microorganisms">
        <title>Reliable Identification of Environmental Pseudomonas Isolates Using the rpoD Gene.</title>
        <authorList>
            <consortium name="The Broad Institute Genome Sequencing Platform"/>
            <person name="Girard L."/>
            <person name="Lood C."/>
            <person name="Rokni-Zadeh H."/>
            <person name="van Noort V."/>
            <person name="Lavigne R."/>
            <person name="De Mot R."/>
        </authorList>
    </citation>
    <scope>NUCLEOTIDE SEQUENCE [LARGE SCALE GENOMIC DNA]</scope>
    <source>
        <strain evidence="2 3">RW7P2</strain>
    </source>
</reference>
<keyword evidence="3" id="KW-1185">Reference proteome</keyword>
<sequence length="514" mass="56639">MDTGIDEAGQHYDLRGWRMHFVFNVEKLNALLLRYYESRPDSANNDALDFVHQRPSGWLRICCVLGSPLLEFPTGNGDSINVTRRFVSYTSYEFQRASGANQAELFEVVAGSRNERMALFQTFKLDQCVGTYKYNDNAVFTLTEGSDFSVGLLGGQGRDTEAGLPFKIRFANLPAGEKNVVLPKTADVSYGRWLMQDLRFHLRSVEGQLVMYIASSDEANGSFPGSRNTGRDEVSVTDESLLGQCYLDVRNIPEAGYYGLDFEHFAQILFPRGYVKFAGMIWGAPGNTVAEARLVDLQVKGADAFATENAAYSSHVNPLVRIVPAGSVGQRLVLNTVNLGTPVWQFASETIGQLVPDGRTCTYVPQGDGDVIYGESPLTRKDAALHTSLKRNPVDIVRIITGFTLLPYYSTIVVLNAKPTHYFKLAIVGGKLQMTFCYEPWGGGETVVAPELTDWKVLAGDGKVSDGIFTPGVINRFSVVQAIHRDPIYMQFAVIIIPVPMLTAAEFVAMRNGG</sequence>
<proteinExistence type="predicted"/>